<dbReference type="AlphaFoldDB" id="A0A5D2NIC4"/>
<feature type="region of interest" description="Disordered" evidence="1">
    <location>
        <begin position="65"/>
        <end position="88"/>
    </location>
</feature>
<gene>
    <name evidence="2" type="ORF">ES332_A11G372500v1</name>
</gene>
<proteinExistence type="predicted"/>
<keyword evidence="3" id="KW-1185">Reference proteome</keyword>
<organism evidence="2 3">
    <name type="scientific">Gossypium tomentosum</name>
    <name type="common">Hawaiian cotton</name>
    <name type="synonym">Gossypium sandvicense</name>
    <dbReference type="NCBI Taxonomy" id="34277"/>
    <lineage>
        <taxon>Eukaryota</taxon>
        <taxon>Viridiplantae</taxon>
        <taxon>Streptophyta</taxon>
        <taxon>Embryophyta</taxon>
        <taxon>Tracheophyta</taxon>
        <taxon>Spermatophyta</taxon>
        <taxon>Magnoliopsida</taxon>
        <taxon>eudicotyledons</taxon>
        <taxon>Gunneridae</taxon>
        <taxon>Pentapetalae</taxon>
        <taxon>rosids</taxon>
        <taxon>malvids</taxon>
        <taxon>Malvales</taxon>
        <taxon>Malvaceae</taxon>
        <taxon>Malvoideae</taxon>
        <taxon>Gossypium</taxon>
    </lineage>
</organism>
<dbReference type="EMBL" id="CM017620">
    <property type="protein sequence ID" value="TYI03867.1"/>
    <property type="molecule type" value="Genomic_DNA"/>
</dbReference>
<evidence type="ECO:0000313" key="2">
    <source>
        <dbReference type="EMBL" id="TYI03867.1"/>
    </source>
</evidence>
<dbReference type="PANTHER" id="PTHR37708:SF2">
    <property type="entry name" value="HOMEOBOX HOX-B3-LIKE PROTEIN"/>
    <property type="match status" value="1"/>
</dbReference>
<dbReference type="Proteomes" id="UP000322667">
    <property type="component" value="Chromosome A11"/>
</dbReference>
<feature type="region of interest" description="Disordered" evidence="1">
    <location>
        <begin position="1"/>
        <end position="35"/>
    </location>
</feature>
<reference evidence="2 3" key="1">
    <citation type="submission" date="2019-07" db="EMBL/GenBank/DDBJ databases">
        <title>WGS assembly of Gossypium tomentosum.</title>
        <authorList>
            <person name="Chen Z.J."/>
            <person name="Sreedasyam A."/>
            <person name="Ando A."/>
            <person name="Song Q."/>
            <person name="De L."/>
            <person name="Hulse-Kemp A."/>
            <person name="Ding M."/>
            <person name="Ye W."/>
            <person name="Kirkbride R."/>
            <person name="Jenkins J."/>
            <person name="Plott C."/>
            <person name="Lovell J."/>
            <person name="Lin Y.-M."/>
            <person name="Vaughn R."/>
            <person name="Liu B."/>
            <person name="Li W."/>
            <person name="Simpson S."/>
            <person name="Scheffler B."/>
            <person name="Saski C."/>
            <person name="Grover C."/>
            <person name="Hu G."/>
            <person name="Conover J."/>
            <person name="Carlson J."/>
            <person name="Shu S."/>
            <person name="Boston L."/>
            <person name="Williams M."/>
            <person name="Peterson D."/>
            <person name="Mcgee K."/>
            <person name="Jones D."/>
            <person name="Wendel J."/>
            <person name="Stelly D."/>
            <person name="Grimwood J."/>
            <person name="Schmutz J."/>
        </authorList>
    </citation>
    <scope>NUCLEOTIDE SEQUENCE [LARGE SCALE GENOMIC DNA]</scope>
    <source>
        <strain evidence="2">7179.01</strain>
    </source>
</reference>
<protein>
    <submittedName>
        <fullName evidence="2">Uncharacterized protein</fullName>
    </submittedName>
</protein>
<dbReference type="PANTHER" id="PTHR37708">
    <property type="entry name" value="HOMEOBOX HOX-B3-LIKE PROTEIN"/>
    <property type="match status" value="1"/>
</dbReference>
<evidence type="ECO:0000256" key="1">
    <source>
        <dbReference type="SAM" id="MobiDB-lite"/>
    </source>
</evidence>
<sequence>MELTPPPTSRKNWARENGVWPSNSRGSKSANAGEKKGWMMMLKKSVASVEDLKWTSLAVANAINGENRGGKTSARGVAGKGNTTLGYI</sequence>
<evidence type="ECO:0000313" key="3">
    <source>
        <dbReference type="Proteomes" id="UP000322667"/>
    </source>
</evidence>
<feature type="compositionally biased region" description="Polar residues" evidence="1">
    <location>
        <begin position="20"/>
        <end position="30"/>
    </location>
</feature>
<name>A0A5D2NIC4_GOSTO</name>
<accession>A0A5D2NIC4</accession>